<feature type="domain" description="RNA polymerase sigma factor 70 region 4 type 2" evidence="6">
    <location>
        <begin position="222"/>
        <end position="266"/>
    </location>
</feature>
<dbReference type="SUPFAM" id="SSF88659">
    <property type="entry name" value="Sigma3 and sigma4 domains of RNA polymerase sigma factors"/>
    <property type="match status" value="1"/>
</dbReference>
<dbReference type="Gene3D" id="1.10.10.10">
    <property type="entry name" value="Winged helix-like DNA-binding domain superfamily/Winged helix DNA-binding domain"/>
    <property type="match status" value="1"/>
</dbReference>
<gene>
    <name evidence="7" type="ORF">GCM10011487_26980</name>
</gene>
<feature type="compositionally biased region" description="Basic and acidic residues" evidence="5">
    <location>
        <begin position="191"/>
        <end position="200"/>
    </location>
</feature>
<dbReference type="InterPro" id="IPR013325">
    <property type="entry name" value="RNA_pol_sigma_r2"/>
</dbReference>
<evidence type="ECO:0000313" key="7">
    <source>
        <dbReference type="EMBL" id="GFE80698.1"/>
    </source>
</evidence>
<comment type="caution">
    <text evidence="7">The sequence shown here is derived from an EMBL/GenBank/DDBJ whole genome shotgun (WGS) entry which is preliminary data.</text>
</comment>
<evidence type="ECO:0000259" key="6">
    <source>
        <dbReference type="Pfam" id="PF08281"/>
    </source>
</evidence>
<dbReference type="InterPro" id="IPR013249">
    <property type="entry name" value="RNA_pol_sigma70_r4_t2"/>
</dbReference>
<keyword evidence="3" id="KW-0731">Sigma factor</keyword>
<dbReference type="GO" id="GO:0003677">
    <property type="term" value="F:DNA binding"/>
    <property type="evidence" value="ECO:0007669"/>
    <property type="project" value="InterPro"/>
</dbReference>
<accession>A0A829YCY4</accession>
<evidence type="ECO:0000256" key="2">
    <source>
        <dbReference type="ARBA" id="ARBA00023015"/>
    </source>
</evidence>
<dbReference type="Proteomes" id="UP000445000">
    <property type="component" value="Unassembled WGS sequence"/>
</dbReference>
<dbReference type="Gene3D" id="1.10.1740.10">
    <property type="match status" value="1"/>
</dbReference>
<comment type="similarity">
    <text evidence="1">Belongs to the sigma-70 factor family. ECF subfamily.</text>
</comment>
<protein>
    <recommendedName>
        <fullName evidence="6">RNA polymerase sigma factor 70 region 4 type 2 domain-containing protein</fullName>
    </recommendedName>
</protein>
<sequence>MAAMGMKWSTFLEARGNAVPNANSAVAFDPAISLRHRGARFFQSLPNEWFAVRAEYPRMELTYEARSSIVSVAPTNQTTAGRTPTLGEFLYADPTIADVSEKEWLALVRAISAGDQAALRTLSDKTFPVVFTYLMRLTGNRHLTDTLILDVFQMVWCEAPVFDTSEGPVLGWIMRQARSLALTHAGSGRSARGDSGHDAMDMSADPVPSGDDDFSSRASAPLQRALEALTVEERQAIEATLLNGLSYSEFATQCGQPIGTIKGRIRSGWATLQYALRARGEDT</sequence>
<dbReference type="Pfam" id="PF08281">
    <property type="entry name" value="Sigma70_r4_2"/>
    <property type="match status" value="1"/>
</dbReference>
<evidence type="ECO:0000256" key="4">
    <source>
        <dbReference type="ARBA" id="ARBA00023163"/>
    </source>
</evidence>
<dbReference type="PANTHER" id="PTHR43133:SF62">
    <property type="entry name" value="RNA POLYMERASE SIGMA FACTOR SIGZ"/>
    <property type="match status" value="1"/>
</dbReference>
<keyword evidence="2" id="KW-0805">Transcription regulation</keyword>
<dbReference type="InterPro" id="IPR013324">
    <property type="entry name" value="RNA_pol_sigma_r3/r4-like"/>
</dbReference>
<evidence type="ECO:0000256" key="1">
    <source>
        <dbReference type="ARBA" id="ARBA00010641"/>
    </source>
</evidence>
<keyword evidence="8" id="KW-1185">Reference proteome</keyword>
<dbReference type="AlphaFoldDB" id="A0A829YCY4"/>
<proteinExistence type="inferred from homology"/>
<feature type="region of interest" description="Disordered" evidence="5">
    <location>
        <begin position="185"/>
        <end position="216"/>
    </location>
</feature>
<dbReference type="InterPro" id="IPR039425">
    <property type="entry name" value="RNA_pol_sigma-70-like"/>
</dbReference>
<dbReference type="GO" id="GO:0006352">
    <property type="term" value="P:DNA-templated transcription initiation"/>
    <property type="evidence" value="ECO:0007669"/>
    <property type="project" value="InterPro"/>
</dbReference>
<evidence type="ECO:0000256" key="5">
    <source>
        <dbReference type="SAM" id="MobiDB-lite"/>
    </source>
</evidence>
<name>A0A829YCY4_9GAMM</name>
<dbReference type="PANTHER" id="PTHR43133">
    <property type="entry name" value="RNA POLYMERASE ECF-TYPE SIGMA FACTO"/>
    <property type="match status" value="1"/>
</dbReference>
<dbReference type="SUPFAM" id="SSF88946">
    <property type="entry name" value="Sigma2 domain of RNA polymerase sigma factors"/>
    <property type="match status" value="1"/>
</dbReference>
<dbReference type="GO" id="GO:0016987">
    <property type="term" value="F:sigma factor activity"/>
    <property type="evidence" value="ECO:0007669"/>
    <property type="project" value="UniProtKB-KW"/>
</dbReference>
<reference evidence="8" key="1">
    <citation type="submission" date="2020-01" db="EMBL/GenBank/DDBJ databases">
        <title>'Steroidobacter agaridevorans' sp. nov., agar-degrading bacteria isolated from rhizosphere soils.</title>
        <authorList>
            <person name="Ikenaga M."/>
            <person name="Kataoka M."/>
            <person name="Murouchi A."/>
            <person name="Katsuragi S."/>
            <person name="Sakai M."/>
        </authorList>
    </citation>
    <scope>NUCLEOTIDE SEQUENCE [LARGE SCALE GENOMIC DNA]</scope>
    <source>
        <strain evidence="8">YU21-B</strain>
    </source>
</reference>
<evidence type="ECO:0000313" key="8">
    <source>
        <dbReference type="Proteomes" id="UP000445000"/>
    </source>
</evidence>
<evidence type="ECO:0000256" key="3">
    <source>
        <dbReference type="ARBA" id="ARBA00023082"/>
    </source>
</evidence>
<dbReference type="EMBL" id="BLJN01000002">
    <property type="protein sequence ID" value="GFE80698.1"/>
    <property type="molecule type" value="Genomic_DNA"/>
</dbReference>
<dbReference type="InterPro" id="IPR036388">
    <property type="entry name" value="WH-like_DNA-bd_sf"/>
</dbReference>
<organism evidence="7 8">
    <name type="scientific">Steroidobacter agaridevorans</name>
    <dbReference type="NCBI Taxonomy" id="2695856"/>
    <lineage>
        <taxon>Bacteria</taxon>
        <taxon>Pseudomonadati</taxon>
        <taxon>Pseudomonadota</taxon>
        <taxon>Gammaproteobacteria</taxon>
        <taxon>Steroidobacterales</taxon>
        <taxon>Steroidobacteraceae</taxon>
        <taxon>Steroidobacter</taxon>
    </lineage>
</organism>
<keyword evidence="4" id="KW-0804">Transcription</keyword>